<protein>
    <submittedName>
        <fullName evidence="2">Uncharacterized protein</fullName>
    </submittedName>
</protein>
<dbReference type="RefSeq" id="XP_016467759.1">
    <property type="nucleotide sequence ID" value="XM_016612273.1"/>
</dbReference>
<dbReference type="OrthoDB" id="1709107at2759"/>
<sequence length="276" mass="31992">MNQNAQYGNTYNLNWGDHPNFSWSGNKNIRPQANYNQPPKPPQQAEEILTDMMKQLLIDNQLRTEFRNLESEFGQMANNQNTRPTGALPSDTEKNPQVNAVTLRNGRELEEEEKLLRVLREHKHAIGWTMSDIKGISPAFCMHKILMEEGYKPCVEHQCHLNPIMKEVIAIGPEDKEKTTFTCTYGTYAFKRMASGLLEKDVSFKFDDACLKEFEELKKKLEFDLEIRYRKGIENQVVDHLSRLETRNHVAEGDIFKETIPDEQLLAITESPRKFC</sequence>
<evidence type="ECO:0000313" key="2">
    <source>
        <dbReference type="RefSeq" id="XP_016467759.1"/>
    </source>
</evidence>
<feature type="compositionally biased region" description="Polar residues" evidence="1">
    <location>
        <begin position="24"/>
        <end position="37"/>
    </location>
</feature>
<evidence type="ECO:0000256" key="1">
    <source>
        <dbReference type="SAM" id="MobiDB-lite"/>
    </source>
</evidence>
<dbReference type="KEGG" id="nta:107790353"/>
<accession>A0A1S3ZTU9</accession>
<dbReference type="OMA" id="MAIGNTQ"/>
<dbReference type="InterPro" id="IPR043502">
    <property type="entry name" value="DNA/RNA_pol_sf"/>
</dbReference>
<dbReference type="PaxDb" id="4097-A0A1S3ZTU9"/>
<feature type="region of interest" description="Disordered" evidence="1">
    <location>
        <begin position="24"/>
        <end position="43"/>
    </location>
</feature>
<dbReference type="AlphaFoldDB" id="A0A1S3ZTU9"/>
<organism evidence="2">
    <name type="scientific">Nicotiana tabacum</name>
    <name type="common">Common tobacco</name>
    <dbReference type="NCBI Taxonomy" id="4097"/>
    <lineage>
        <taxon>Eukaryota</taxon>
        <taxon>Viridiplantae</taxon>
        <taxon>Streptophyta</taxon>
        <taxon>Embryophyta</taxon>
        <taxon>Tracheophyta</taxon>
        <taxon>Spermatophyta</taxon>
        <taxon>Magnoliopsida</taxon>
        <taxon>eudicotyledons</taxon>
        <taxon>Gunneridae</taxon>
        <taxon>Pentapetalae</taxon>
        <taxon>asterids</taxon>
        <taxon>lamiids</taxon>
        <taxon>Solanales</taxon>
        <taxon>Solanaceae</taxon>
        <taxon>Nicotianoideae</taxon>
        <taxon>Nicotianeae</taxon>
        <taxon>Nicotiana</taxon>
    </lineage>
</organism>
<name>A0A1S3ZTU9_TOBAC</name>
<proteinExistence type="predicted"/>
<gene>
    <name evidence="2" type="primary">LOC107790353</name>
</gene>
<reference evidence="2" key="1">
    <citation type="submission" date="2025-08" db="UniProtKB">
        <authorList>
            <consortium name="RefSeq"/>
        </authorList>
    </citation>
    <scope>IDENTIFICATION</scope>
</reference>
<dbReference type="SUPFAM" id="SSF56672">
    <property type="entry name" value="DNA/RNA polymerases"/>
    <property type="match status" value="1"/>
</dbReference>